<evidence type="ECO:0000256" key="5">
    <source>
        <dbReference type="ARBA" id="ARBA00022692"/>
    </source>
</evidence>
<evidence type="ECO:0000256" key="8">
    <source>
        <dbReference type="SAM" id="Phobius"/>
    </source>
</evidence>
<feature type="transmembrane region" description="Helical" evidence="8">
    <location>
        <begin position="69"/>
        <end position="87"/>
    </location>
</feature>
<dbReference type="RefSeq" id="WP_377242277.1">
    <property type="nucleotide sequence ID" value="NZ_JBHLXP010000001.1"/>
</dbReference>
<evidence type="ECO:0000256" key="7">
    <source>
        <dbReference type="ARBA" id="ARBA00023136"/>
    </source>
</evidence>
<dbReference type="InterPro" id="IPR020846">
    <property type="entry name" value="MFS_dom"/>
</dbReference>
<feature type="transmembrane region" description="Helical" evidence="8">
    <location>
        <begin position="7"/>
        <end position="27"/>
    </location>
</feature>
<keyword evidence="5 8" id="KW-0812">Transmembrane</keyword>
<feature type="transmembrane region" description="Helical" evidence="8">
    <location>
        <begin position="261"/>
        <end position="279"/>
    </location>
</feature>
<keyword evidence="2" id="KW-0813">Transport</keyword>
<sequence length="389" mass="41856">MQPTQSLSLAYLAYFAVLGVFVPYVGIFLDHRGLNSQQIGTLLAIVTAMRIVGPNLWSLLAAKRGDPVGVMRLGAVLAAFGWCSTFVDAGYSMLLLGLALYSLCWTAILPQLESAAFHYLNNDTGRYSKVRSSGSVGYILLVVGSGMALEQLGPGFLPGGALLFLVLMLLALWQLPAFSLQATSTEVAIKFRTLWLHRPFVLFMFAAFLLQLSFAPFYSFFTLYCRDLGYSGTASGLLIALAVAAEVVAFFYAGKILGQRSYTLLLGVCYLLTALRWAVVGWFGHLPYVLAASMLLHAFSFAVAHSCAMQFIQQFFPPAQRGRGQALYAGLIYGGGGALGAYIAGWTWQDGAGSQLSFGWAAGACLLAFLLVLGLPRIIRPIGVADTVS</sequence>
<keyword evidence="6 8" id="KW-1133">Transmembrane helix</keyword>
<evidence type="ECO:0000256" key="2">
    <source>
        <dbReference type="ARBA" id="ARBA00022448"/>
    </source>
</evidence>
<dbReference type="SUPFAM" id="SSF103473">
    <property type="entry name" value="MFS general substrate transporter"/>
    <property type="match status" value="1"/>
</dbReference>
<feature type="transmembrane region" description="Helical" evidence="8">
    <location>
        <begin position="39"/>
        <end position="57"/>
    </location>
</feature>
<dbReference type="Gene3D" id="1.20.1250.20">
    <property type="entry name" value="MFS general substrate transporter like domains"/>
    <property type="match status" value="2"/>
</dbReference>
<feature type="transmembrane region" description="Helical" evidence="8">
    <location>
        <begin position="233"/>
        <end position="254"/>
    </location>
</feature>
<evidence type="ECO:0000259" key="9">
    <source>
        <dbReference type="PROSITE" id="PS50850"/>
    </source>
</evidence>
<dbReference type="PIRSF" id="PIRSF004925">
    <property type="entry name" value="HcaT"/>
    <property type="match status" value="1"/>
</dbReference>
<evidence type="ECO:0000256" key="4">
    <source>
        <dbReference type="ARBA" id="ARBA00022519"/>
    </source>
</evidence>
<feature type="transmembrane region" description="Helical" evidence="8">
    <location>
        <begin position="93"/>
        <end position="109"/>
    </location>
</feature>
<feature type="transmembrane region" description="Helical" evidence="8">
    <location>
        <begin position="285"/>
        <end position="305"/>
    </location>
</feature>
<keyword evidence="4" id="KW-0997">Cell inner membrane</keyword>
<feature type="transmembrane region" description="Helical" evidence="8">
    <location>
        <begin position="130"/>
        <end position="149"/>
    </location>
</feature>
<dbReference type="Proteomes" id="UP001589813">
    <property type="component" value="Unassembled WGS sequence"/>
</dbReference>
<dbReference type="PANTHER" id="PTHR23522">
    <property type="entry name" value="BLL5896 PROTEIN"/>
    <property type="match status" value="1"/>
</dbReference>
<accession>A0ABV6BBL9</accession>
<dbReference type="PANTHER" id="PTHR23522:SF10">
    <property type="entry name" value="3-PHENYLPROPIONIC ACID TRANSPORTER-RELATED"/>
    <property type="match status" value="1"/>
</dbReference>
<dbReference type="Pfam" id="PF12832">
    <property type="entry name" value="MFS_1_like"/>
    <property type="match status" value="1"/>
</dbReference>
<protein>
    <submittedName>
        <fullName evidence="10">MFS transporter</fullName>
    </submittedName>
</protein>
<feature type="transmembrane region" description="Helical" evidence="8">
    <location>
        <begin position="200"/>
        <end position="221"/>
    </location>
</feature>
<feature type="transmembrane region" description="Helical" evidence="8">
    <location>
        <begin position="357"/>
        <end position="375"/>
    </location>
</feature>
<evidence type="ECO:0000256" key="3">
    <source>
        <dbReference type="ARBA" id="ARBA00022475"/>
    </source>
</evidence>
<keyword evidence="7 8" id="KW-0472">Membrane</keyword>
<name>A0ABV6BBL9_9GAMM</name>
<feature type="transmembrane region" description="Helical" evidence="8">
    <location>
        <begin position="161"/>
        <end position="180"/>
    </location>
</feature>
<reference evidence="10 11" key="1">
    <citation type="submission" date="2024-09" db="EMBL/GenBank/DDBJ databases">
        <authorList>
            <person name="Sun Q."/>
            <person name="Mori K."/>
        </authorList>
    </citation>
    <scope>NUCLEOTIDE SEQUENCE [LARGE SCALE GENOMIC DNA]</scope>
    <source>
        <strain evidence="10 11">KCTC 23315</strain>
    </source>
</reference>
<feature type="transmembrane region" description="Helical" evidence="8">
    <location>
        <begin position="326"/>
        <end position="345"/>
    </location>
</feature>
<dbReference type="InterPro" id="IPR026032">
    <property type="entry name" value="HcaT-like"/>
</dbReference>
<comment type="caution">
    <text evidence="10">The sequence shown here is derived from an EMBL/GenBank/DDBJ whole genome shotgun (WGS) entry which is preliminary data.</text>
</comment>
<evidence type="ECO:0000313" key="10">
    <source>
        <dbReference type="EMBL" id="MFC0048261.1"/>
    </source>
</evidence>
<proteinExistence type="predicted"/>
<gene>
    <name evidence="10" type="ORF">ACFFJP_08170</name>
</gene>
<dbReference type="EMBL" id="JBHLXP010000001">
    <property type="protein sequence ID" value="MFC0048261.1"/>
    <property type="molecule type" value="Genomic_DNA"/>
</dbReference>
<organism evidence="10 11">
    <name type="scientific">Rheinheimera tilapiae</name>
    <dbReference type="NCBI Taxonomy" id="875043"/>
    <lineage>
        <taxon>Bacteria</taxon>
        <taxon>Pseudomonadati</taxon>
        <taxon>Pseudomonadota</taxon>
        <taxon>Gammaproteobacteria</taxon>
        <taxon>Chromatiales</taxon>
        <taxon>Chromatiaceae</taxon>
        <taxon>Rheinheimera</taxon>
    </lineage>
</organism>
<dbReference type="PROSITE" id="PS50850">
    <property type="entry name" value="MFS"/>
    <property type="match status" value="1"/>
</dbReference>
<evidence type="ECO:0000313" key="11">
    <source>
        <dbReference type="Proteomes" id="UP001589813"/>
    </source>
</evidence>
<dbReference type="InterPro" id="IPR024989">
    <property type="entry name" value="MFS_assoc_dom"/>
</dbReference>
<keyword evidence="3" id="KW-1003">Cell membrane</keyword>
<comment type="subcellular location">
    <subcellularLocation>
        <location evidence="1">Cell inner membrane</location>
        <topology evidence="1">Multi-pass membrane protein</topology>
    </subcellularLocation>
</comment>
<evidence type="ECO:0000256" key="6">
    <source>
        <dbReference type="ARBA" id="ARBA00022989"/>
    </source>
</evidence>
<keyword evidence="11" id="KW-1185">Reference proteome</keyword>
<dbReference type="InterPro" id="IPR036259">
    <property type="entry name" value="MFS_trans_sf"/>
</dbReference>
<evidence type="ECO:0000256" key="1">
    <source>
        <dbReference type="ARBA" id="ARBA00004429"/>
    </source>
</evidence>
<feature type="domain" description="Major facilitator superfamily (MFS) profile" evidence="9">
    <location>
        <begin position="199"/>
        <end position="389"/>
    </location>
</feature>